<dbReference type="EMBL" id="QKYT01000051">
    <property type="protein sequence ID" value="RIA96055.1"/>
    <property type="molecule type" value="Genomic_DNA"/>
</dbReference>
<comment type="caution">
    <text evidence="2">The sequence shown here is derived from an EMBL/GenBank/DDBJ whole genome shotgun (WGS) entry which is preliminary data.</text>
</comment>
<name>A0A397THS2_9GLOM</name>
<accession>A0A397THS2</accession>
<dbReference type="SUPFAM" id="SSF54495">
    <property type="entry name" value="UBC-like"/>
    <property type="match status" value="1"/>
</dbReference>
<evidence type="ECO:0000313" key="2">
    <source>
        <dbReference type="EMBL" id="RIA96055.1"/>
    </source>
</evidence>
<feature type="domain" description="UEV" evidence="1">
    <location>
        <begin position="1"/>
        <end position="121"/>
    </location>
</feature>
<sequence length="121" mass="13871">YVHPDRVFRDVDATLAVFKALVPKTDIYTYDDGTVQVLLCLHGTIPITFRSTPYNIPVAFWIPTDYPMVPPIAFVVPTSSMLVRKSQHVDVSGRCSHHYLEHWNPPPHNEVCLNYLSFIIF</sequence>
<dbReference type="CDD" id="cd11685">
    <property type="entry name" value="UEV_TSG101-like"/>
    <property type="match status" value="1"/>
</dbReference>
<gene>
    <name evidence="2" type="ORF">C1645_688285</name>
</gene>
<dbReference type="Pfam" id="PF05743">
    <property type="entry name" value="UEV"/>
    <property type="match status" value="1"/>
</dbReference>
<dbReference type="PANTHER" id="PTHR23306:SF3">
    <property type="entry name" value="TUMOR SUPPRESSOR PROTEIN 101"/>
    <property type="match status" value="1"/>
</dbReference>
<dbReference type="PANTHER" id="PTHR23306">
    <property type="entry name" value="TUMOR SUSCEPTIBILITY GENE 101 PROTEIN-RELATED"/>
    <property type="match status" value="1"/>
</dbReference>
<dbReference type="GO" id="GO:0043130">
    <property type="term" value="F:ubiquitin binding"/>
    <property type="evidence" value="ECO:0007669"/>
    <property type="project" value="TreeGrafter"/>
</dbReference>
<feature type="non-terminal residue" evidence="2">
    <location>
        <position position="1"/>
    </location>
</feature>
<evidence type="ECO:0000313" key="3">
    <source>
        <dbReference type="Proteomes" id="UP000265703"/>
    </source>
</evidence>
<proteinExistence type="predicted"/>
<dbReference type="InterPro" id="IPR052070">
    <property type="entry name" value="ESCRT-I_UEV_domain"/>
</dbReference>
<dbReference type="InterPro" id="IPR016135">
    <property type="entry name" value="UBQ-conjugating_enzyme/RWD"/>
</dbReference>
<reference evidence="2 3" key="1">
    <citation type="submission" date="2018-06" db="EMBL/GenBank/DDBJ databases">
        <title>Comparative genomics reveals the genomic features of Rhizophagus irregularis, R. cerebriforme, R. diaphanum and Gigaspora rosea, and their symbiotic lifestyle signature.</title>
        <authorList>
            <person name="Morin E."/>
            <person name="San Clemente H."/>
            <person name="Chen E.C.H."/>
            <person name="De La Providencia I."/>
            <person name="Hainaut M."/>
            <person name="Kuo A."/>
            <person name="Kohler A."/>
            <person name="Murat C."/>
            <person name="Tang N."/>
            <person name="Roy S."/>
            <person name="Loubradou J."/>
            <person name="Henrissat B."/>
            <person name="Grigoriev I.V."/>
            <person name="Corradi N."/>
            <person name="Roux C."/>
            <person name="Martin F.M."/>
        </authorList>
    </citation>
    <scope>NUCLEOTIDE SEQUENCE [LARGE SCALE GENOMIC DNA]</scope>
    <source>
        <strain evidence="2 3">DAOM 227022</strain>
    </source>
</reference>
<dbReference type="InterPro" id="IPR008883">
    <property type="entry name" value="UEV_N"/>
</dbReference>
<dbReference type="Gene3D" id="3.10.110.10">
    <property type="entry name" value="Ubiquitin Conjugating Enzyme"/>
    <property type="match status" value="1"/>
</dbReference>
<evidence type="ECO:0000259" key="1">
    <source>
        <dbReference type="PROSITE" id="PS51322"/>
    </source>
</evidence>
<dbReference type="PROSITE" id="PS51322">
    <property type="entry name" value="UEV"/>
    <property type="match status" value="1"/>
</dbReference>
<dbReference type="AlphaFoldDB" id="A0A397THS2"/>
<dbReference type="STRING" id="658196.A0A397THS2"/>
<organism evidence="2 3">
    <name type="scientific">Glomus cerebriforme</name>
    <dbReference type="NCBI Taxonomy" id="658196"/>
    <lineage>
        <taxon>Eukaryota</taxon>
        <taxon>Fungi</taxon>
        <taxon>Fungi incertae sedis</taxon>
        <taxon>Mucoromycota</taxon>
        <taxon>Glomeromycotina</taxon>
        <taxon>Glomeromycetes</taxon>
        <taxon>Glomerales</taxon>
        <taxon>Glomeraceae</taxon>
        <taxon>Glomus</taxon>
    </lineage>
</organism>
<dbReference type="GO" id="GO:0015031">
    <property type="term" value="P:protein transport"/>
    <property type="evidence" value="ECO:0007669"/>
    <property type="project" value="InterPro"/>
</dbReference>
<dbReference type="GO" id="GO:0000813">
    <property type="term" value="C:ESCRT I complex"/>
    <property type="evidence" value="ECO:0007669"/>
    <property type="project" value="TreeGrafter"/>
</dbReference>
<dbReference type="Proteomes" id="UP000265703">
    <property type="component" value="Unassembled WGS sequence"/>
</dbReference>
<keyword evidence="3" id="KW-1185">Reference proteome</keyword>
<dbReference type="OrthoDB" id="306304at2759"/>
<protein>
    <submittedName>
        <fullName evidence="2">Ubiquitin E2 variant</fullName>
    </submittedName>
</protein>